<dbReference type="PANTHER" id="PTHR43356:SF3">
    <property type="entry name" value="PHOSPHATE ACETYLTRANSFERASE"/>
    <property type="match status" value="1"/>
</dbReference>
<evidence type="ECO:0000313" key="11">
    <source>
        <dbReference type="Proteomes" id="UP000219439"/>
    </source>
</evidence>
<dbReference type="InterPro" id="IPR050500">
    <property type="entry name" value="Phos_Acetyltrans/Butyryltrans"/>
</dbReference>
<dbReference type="Gene3D" id="3.40.50.10750">
    <property type="entry name" value="Isocitrate/Isopropylmalate dehydrogenase-like"/>
    <property type="match status" value="1"/>
</dbReference>
<dbReference type="PANTHER" id="PTHR43356">
    <property type="entry name" value="PHOSPHATE ACETYLTRANSFERASE"/>
    <property type="match status" value="1"/>
</dbReference>
<dbReference type="InterPro" id="IPR004614">
    <property type="entry name" value="P_AcTrfase"/>
</dbReference>
<dbReference type="Pfam" id="PF01515">
    <property type="entry name" value="PTA_PTB"/>
    <property type="match status" value="1"/>
</dbReference>
<dbReference type="NCBIfam" id="NF007233">
    <property type="entry name" value="PRK09653.1"/>
    <property type="match status" value="1"/>
</dbReference>
<evidence type="ECO:0000256" key="1">
    <source>
        <dbReference type="ARBA" id="ARBA00000705"/>
    </source>
</evidence>
<dbReference type="GO" id="GO:0008959">
    <property type="term" value="F:phosphate acetyltransferase activity"/>
    <property type="evidence" value="ECO:0007669"/>
    <property type="project" value="UniProtKB-EC"/>
</dbReference>
<dbReference type="PIRSF" id="PIRSF000428">
    <property type="entry name" value="P_Ac_trans"/>
    <property type="match status" value="1"/>
</dbReference>
<sequence length="336" mass="35920">MKPLERLFHLAKEKPRHIVLAEGEDPRIQEAAIRASEDGLSRITLLGRKDRISKDLMVFGDKAKDIAIIEPETSPQLAHYAELFHKKRAHKGVDANKALAAMKEPLNYAAMMVHTGDADGTIAGAVATTADTIRSALQIIGKAKDSNIVSSFFLMLACAPHHTGHKKGKGGMIFSDCGLVVEPDCEELQSIALSSAQSCKALLGQDPQIAMLSFSTSGSAAHPRVAVVQEAATQLQENHPELVVGGELQFDAAFEKSIRASKAPDSPLEDRPNVFIFPNLDAGNIGYKIAQRIGGMTAIGPVLQGLAKPANDLSRGCSVDDILALIAVTTVQIHQI</sequence>
<evidence type="ECO:0000256" key="2">
    <source>
        <dbReference type="ARBA" id="ARBA00004989"/>
    </source>
</evidence>
<evidence type="ECO:0000313" key="10">
    <source>
        <dbReference type="EMBL" id="SNZ20631.1"/>
    </source>
</evidence>
<evidence type="ECO:0000256" key="8">
    <source>
        <dbReference type="ARBA" id="ARBA00031108"/>
    </source>
</evidence>
<evidence type="ECO:0000256" key="5">
    <source>
        <dbReference type="ARBA" id="ARBA00021528"/>
    </source>
</evidence>
<accession>A0A285PL89</accession>
<organism evidence="10 11">
    <name type="scientific">Cohaesibacter gelatinilyticus</name>
    <dbReference type="NCBI Taxonomy" id="372072"/>
    <lineage>
        <taxon>Bacteria</taxon>
        <taxon>Pseudomonadati</taxon>
        <taxon>Pseudomonadota</taxon>
        <taxon>Alphaproteobacteria</taxon>
        <taxon>Hyphomicrobiales</taxon>
        <taxon>Cohaesibacteraceae</taxon>
    </lineage>
</organism>
<dbReference type="SUPFAM" id="SSF53659">
    <property type="entry name" value="Isocitrate/Isopropylmalate dehydrogenase-like"/>
    <property type="match status" value="1"/>
</dbReference>
<evidence type="ECO:0000259" key="9">
    <source>
        <dbReference type="Pfam" id="PF01515"/>
    </source>
</evidence>
<keyword evidence="7" id="KW-0012">Acyltransferase</keyword>
<dbReference type="EMBL" id="OBEL01000005">
    <property type="protein sequence ID" value="SNZ20631.1"/>
    <property type="molecule type" value="Genomic_DNA"/>
</dbReference>
<dbReference type="InterPro" id="IPR042113">
    <property type="entry name" value="P_AcTrfase_dom1"/>
</dbReference>
<reference evidence="10 11" key="1">
    <citation type="submission" date="2017-09" db="EMBL/GenBank/DDBJ databases">
        <authorList>
            <person name="Ehlers B."/>
            <person name="Leendertz F.H."/>
        </authorList>
    </citation>
    <scope>NUCLEOTIDE SEQUENCE [LARGE SCALE GENOMIC DNA]</scope>
    <source>
        <strain evidence="10 11">DSM 18289</strain>
    </source>
</reference>
<comment type="catalytic activity">
    <reaction evidence="1">
        <text>acetyl-CoA + phosphate = acetyl phosphate + CoA</text>
        <dbReference type="Rhea" id="RHEA:19521"/>
        <dbReference type="ChEBI" id="CHEBI:22191"/>
        <dbReference type="ChEBI" id="CHEBI:43474"/>
        <dbReference type="ChEBI" id="CHEBI:57287"/>
        <dbReference type="ChEBI" id="CHEBI:57288"/>
        <dbReference type="EC" id="2.3.1.8"/>
    </reaction>
</comment>
<protein>
    <recommendedName>
        <fullName evidence="5">Phosphate acetyltransferase</fullName>
        <ecNumber evidence="4">2.3.1.8</ecNumber>
    </recommendedName>
    <alternativeName>
        <fullName evidence="8">Phosphotransacetylase</fullName>
    </alternativeName>
</protein>
<dbReference type="InterPro" id="IPR002505">
    <property type="entry name" value="PTA_PTB"/>
</dbReference>
<dbReference type="InterPro" id="IPR012147">
    <property type="entry name" value="P_Ac_Bu_trans"/>
</dbReference>
<evidence type="ECO:0000256" key="4">
    <source>
        <dbReference type="ARBA" id="ARBA00012707"/>
    </source>
</evidence>
<name>A0A285PL89_9HYPH</name>
<dbReference type="Gene3D" id="3.40.50.10950">
    <property type="match status" value="1"/>
</dbReference>
<evidence type="ECO:0000256" key="3">
    <source>
        <dbReference type="ARBA" id="ARBA00005656"/>
    </source>
</evidence>
<dbReference type="RefSeq" id="WP_097154995.1">
    <property type="nucleotide sequence ID" value="NZ_OBEL01000005.1"/>
</dbReference>
<dbReference type="AlphaFoldDB" id="A0A285PL89"/>
<dbReference type="NCBIfam" id="TIGR00651">
    <property type="entry name" value="pta"/>
    <property type="match status" value="1"/>
</dbReference>
<comment type="similarity">
    <text evidence="3">Belongs to the phosphate acetyltransferase and butyryltransferase family.</text>
</comment>
<keyword evidence="11" id="KW-1185">Reference proteome</keyword>
<dbReference type="Proteomes" id="UP000219439">
    <property type="component" value="Unassembled WGS sequence"/>
</dbReference>
<dbReference type="InterPro" id="IPR042112">
    <property type="entry name" value="P_AcTrfase_dom2"/>
</dbReference>
<dbReference type="OrthoDB" id="9808984at2"/>
<evidence type="ECO:0000256" key="7">
    <source>
        <dbReference type="ARBA" id="ARBA00023315"/>
    </source>
</evidence>
<proteinExistence type="inferred from homology"/>
<gene>
    <name evidence="10" type="ORF">SAMN06265368_3738</name>
</gene>
<evidence type="ECO:0000256" key="6">
    <source>
        <dbReference type="ARBA" id="ARBA00022679"/>
    </source>
</evidence>
<comment type="pathway">
    <text evidence="2">Metabolic intermediate biosynthesis; acetyl-CoA biosynthesis; acetyl-CoA from acetate: step 2/2.</text>
</comment>
<feature type="domain" description="Phosphate acetyl/butaryl transferase" evidence="9">
    <location>
        <begin position="5"/>
        <end position="329"/>
    </location>
</feature>
<dbReference type="EC" id="2.3.1.8" evidence="4"/>
<keyword evidence="6 10" id="KW-0808">Transferase</keyword>